<protein>
    <recommendedName>
        <fullName evidence="1">N-terminal domain-containing protein</fullName>
    </recommendedName>
</protein>
<reference evidence="2 3" key="1">
    <citation type="journal article" date="2023" name="PLoS ONE">
        <title>Complete genome assembly of Hawai'i environmental nontuberculous mycobacteria reveals unexpected co-isolation with methylobacteria.</title>
        <authorList>
            <person name="Hendrix J."/>
            <person name="Epperson L.E."/>
            <person name="Tong E.I."/>
            <person name="Chan Y.L."/>
            <person name="Hasan N.A."/>
            <person name="Dawrs S.N."/>
            <person name="Norton G.J."/>
            <person name="Virdi R."/>
            <person name="Crooks J.L."/>
            <person name="Chan E.D."/>
            <person name="Honda J.R."/>
            <person name="Strong M."/>
        </authorList>
    </citation>
    <scope>NUCLEOTIDE SEQUENCE [LARGE SCALE GENOMIC DNA]</scope>
    <source>
        <strain evidence="2 3">NJH_HI04-1</strain>
    </source>
</reference>
<organism evidence="2 3">
    <name type="scientific">Methylobacterium ajmalii</name>
    <dbReference type="NCBI Taxonomy" id="2738439"/>
    <lineage>
        <taxon>Bacteria</taxon>
        <taxon>Pseudomonadati</taxon>
        <taxon>Pseudomonadota</taxon>
        <taxon>Alphaproteobacteria</taxon>
        <taxon>Hyphomicrobiales</taxon>
        <taxon>Methylobacteriaceae</taxon>
        <taxon>Methylobacterium</taxon>
    </lineage>
</organism>
<gene>
    <name evidence="2" type="ORF">PUR29_31150</name>
</gene>
<name>A0ABV0A3M7_9HYPH</name>
<comment type="caution">
    <text evidence="2">The sequence shown here is derived from an EMBL/GenBank/DDBJ whole genome shotgun (WGS) entry which is preliminary data.</text>
</comment>
<dbReference type="InterPro" id="IPR013610">
    <property type="entry name" value="ArdC_N"/>
</dbReference>
<proteinExistence type="predicted"/>
<feature type="domain" description="N-terminal" evidence="1">
    <location>
        <begin position="23"/>
        <end position="85"/>
    </location>
</feature>
<dbReference type="RefSeq" id="WP_346013440.1">
    <property type="nucleotide sequence ID" value="NZ_JAQYXP010000004.1"/>
</dbReference>
<dbReference type="Proteomes" id="UP001407347">
    <property type="component" value="Unassembled WGS sequence"/>
</dbReference>
<accession>A0ABV0A3M7</accession>
<evidence type="ECO:0000313" key="2">
    <source>
        <dbReference type="EMBL" id="MEN3237927.1"/>
    </source>
</evidence>
<evidence type="ECO:0000313" key="3">
    <source>
        <dbReference type="Proteomes" id="UP001407347"/>
    </source>
</evidence>
<sequence>MRGALPFSRPAACTETMPAQRVELYQRITDTIIGELDAGRIPGVQLSSTLPGTAAVEMPRNRMDRRAHSGANVLLPWSAGMELRYHPR</sequence>
<dbReference type="Pfam" id="PF08401">
    <property type="entry name" value="ArdcN"/>
    <property type="match status" value="1"/>
</dbReference>
<dbReference type="EMBL" id="JAQYXP010000004">
    <property type="protein sequence ID" value="MEN3237927.1"/>
    <property type="molecule type" value="Genomic_DNA"/>
</dbReference>
<evidence type="ECO:0000259" key="1">
    <source>
        <dbReference type="Pfam" id="PF08401"/>
    </source>
</evidence>
<keyword evidence="3" id="KW-1185">Reference proteome</keyword>